<dbReference type="WBParaSite" id="PS1159_v2.g6069.t1">
    <property type="protein sequence ID" value="PS1159_v2.g6069.t1"/>
    <property type="gene ID" value="PS1159_v2.g6069"/>
</dbReference>
<accession>A0AC35GJK4</accession>
<evidence type="ECO:0000313" key="2">
    <source>
        <dbReference type="WBParaSite" id="PS1159_v2.g6069.t1"/>
    </source>
</evidence>
<organism evidence="1 2">
    <name type="scientific">Panagrolaimus sp. PS1159</name>
    <dbReference type="NCBI Taxonomy" id="55785"/>
    <lineage>
        <taxon>Eukaryota</taxon>
        <taxon>Metazoa</taxon>
        <taxon>Ecdysozoa</taxon>
        <taxon>Nematoda</taxon>
        <taxon>Chromadorea</taxon>
        <taxon>Rhabditida</taxon>
        <taxon>Tylenchina</taxon>
        <taxon>Panagrolaimomorpha</taxon>
        <taxon>Panagrolaimoidea</taxon>
        <taxon>Panagrolaimidae</taxon>
        <taxon>Panagrolaimus</taxon>
    </lineage>
</organism>
<dbReference type="Proteomes" id="UP000887580">
    <property type="component" value="Unplaced"/>
</dbReference>
<sequence length="181" mass="20435">MKLRILLNPTLIIFIVIFQLLKSVSSLHCIQCDRQENWYSPEKNEEHIQRCHKGEIEPTKCKNSTHTHCIYSYYRRGGATDITVTERRCGIEQDITGCTLYKSSKRRLRHLLGGSQPLSDTKSNVHRRRETTLFVEVCEGGCLGDGCINSTCACRRKHTVGFEISGCIPGLGIIGSPHNSK</sequence>
<protein>
    <submittedName>
        <fullName evidence="2">Uncharacterized protein</fullName>
    </submittedName>
</protein>
<reference evidence="2" key="1">
    <citation type="submission" date="2022-11" db="UniProtKB">
        <authorList>
            <consortium name="WormBaseParasite"/>
        </authorList>
    </citation>
    <scope>IDENTIFICATION</scope>
</reference>
<name>A0AC35GJK4_9BILA</name>
<proteinExistence type="predicted"/>
<evidence type="ECO:0000313" key="1">
    <source>
        <dbReference type="Proteomes" id="UP000887580"/>
    </source>
</evidence>